<keyword evidence="1" id="KW-0812">Transmembrane</keyword>
<dbReference type="PANTHER" id="PTHR43155">
    <property type="entry name" value="CYCLIC DI-GMP PHOSPHODIESTERASE PA4108-RELATED"/>
    <property type="match status" value="1"/>
</dbReference>
<evidence type="ECO:0000313" key="3">
    <source>
        <dbReference type="EMBL" id="PMP68224.1"/>
    </source>
</evidence>
<keyword evidence="1" id="KW-0472">Membrane</keyword>
<comment type="caution">
    <text evidence="3">The sequence shown here is derived from an EMBL/GenBank/DDBJ whole genome shotgun (WGS) entry which is preliminary data.</text>
</comment>
<gene>
    <name evidence="3" type="ORF">C0189_01680</name>
</gene>
<dbReference type="Gene3D" id="3.30.450.20">
    <property type="entry name" value="PAS domain"/>
    <property type="match status" value="1"/>
</dbReference>
<organism evidence="3 4">
    <name type="scientific">Caldisericum exile</name>
    <dbReference type="NCBI Taxonomy" id="693075"/>
    <lineage>
        <taxon>Bacteria</taxon>
        <taxon>Pseudomonadati</taxon>
        <taxon>Caldisericota/Cryosericota group</taxon>
        <taxon>Caldisericota</taxon>
        <taxon>Caldisericia</taxon>
        <taxon>Caldisericales</taxon>
        <taxon>Caldisericaceae</taxon>
        <taxon>Caldisericum</taxon>
    </lineage>
</organism>
<feature type="transmembrane region" description="Helical" evidence="1">
    <location>
        <begin position="6"/>
        <end position="29"/>
    </location>
</feature>
<dbReference type="PROSITE" id="PS51832">
    <property type="entry name" value="HD_GYP"/>
    <property type="match status" value="1"/>
</dbReference>
<evidence type="ECO:0000256" key="1">
    <source>
        <dbReference type="SAM" id="Phobius"/>
    </source>
</evidence>
<dbReference type="InterPro" id="IPR029016">
    <property type="entry name" value="GAF-like_dom_sf"/>
</dbReference>
<feature type="transmembrane region" description="Helical" evidence="1">
    <location>
        <begin position="482"/>
        <end position="510"/>
    </location>
</feature>
<feature type="transmembrane region" description="Helical" evidence="1">
    <location>
        <begin position="130"/>
        <end position="148"/>
    </location>
</feature>
<feature type="transmembrane region" description="Helical" evidence="1">
    <location>
        <begin position="105"/>
        <end position="124"/>
    </location>
</feature>
<accession>A0A2J6WF99</accession>
<dbReference type="EMBL" id="PNIL01000025">
    <property type="protein sequence ID" value="PMP68224.1"/>
    <property type="molecule type" value="Genomic_DNA"/>
</dbReference>
<feature type="transmembrane region" description="Helical" evidence="1">
    <location>
        <begin position="160"/>
        <end position="178"/>
    </location>
</feature>
<feature type="transmembrane region" description="Helical" evidence="1">
    <location>
        <begin position="41"/>
        <end position="62"/>
    </location>
</feature>
<dbReference type="SUPFAM" id="SSF109604">
    <property type="entry name" value="HD-domain/PDEase-like"/>
    <property type="match status" value="1"/>
</dbReference>
<dbReference type="Gene3D" id="1.10.3210.10">
    <property type="entry name" value="Hypothetical protein af1432"/>
    <property type="match status" value="1"/>
</dbReference>
<proteinExistence type="predicted"/>
<dbReference type="CDD" id="cd00077">
    <property type="entry name" value="HDc"/>
    <property type="match status" value="1"/>
</dbReference>
<dbReference type="InterPro" id="IPR037522">
    <property type="entry name" value="HD_GYP_dom"/>
</dbReference>
<feature type="domain" description="HD-GYP" evidence="2">
    <location>
        <begin position="1011"/>
        <end position="1206"/>
    </location>
</feature>
<dbReference type="InterPro" id="IPR054513">
    <property type="entry name" value="Dret_0059-like_sensor"/>
</dbReference>
<name>A0A2J6WF99_9BACT</name>
<dbReference type="Proteomes" id="UP000237040">
    <property type="component" value="Unassembled WGS sequence"/>
</dbReference>
<evidence type="ECO:0000259" key="2">
    <source>
        <dbReference type="PROSITE" id="PS51832"/>
    </source>
</evidence>
<dbReference type="Gene3D" id="3.30.450.40">
    <property type="match status" value="2"/>
</dbReference>
<dbReference type="AlphaFoldDB" id="A0A2J6WF99"/>
<keyword evidence="1" id="KW-1133">Transmembrane helix</keyword>
<protein>
    <recommendedName>
        <fullName evidence="2">HD-GYP domain-containing protein</fullName>
    </recommendedName>
</protein>
<dbReference type="SUPFAM" id="SSF55781">
    <property type="entry name" value="GAF domain-like"/>
    <property type="match status" value="2"/>
</dbReference>
<reference evidence="3 4" key="1">
    <citation type="submission" date="2018-01" db="EMBL/GenBank/DDBJ databases">
        <title>Metagenomic assembled genomes from two thermal pools in the Uzon Caldera, Kamchatka, Russia.</title>
        <authorList>
            <person name="Wilkins L."/>
            <person name="Ettinger C."/>
        </authorList>
    </citation>
    <scope>NUCLEOTIDE SEQUENCE [LARGE SCALE GENOMIC DNA]</scope>
    <source>
        <strain evidence="3">ZAV-07</strain>
    </source>
</reference>
<evidence type="ECO:0000313" key="4">
    <source>
        <dbReference type="Proteomes" id="UP000237040"/>
    </source>
</evidence>
<sequence>MGVKIDWLLIILEFSVFTIPILLGFILSFRWFIQKRTYERVLFIVAFSFPIVVILSLIKVFYILELGPNESAFLTINLIFAVGISTFIYITILETTGKTYAKPNSIEIIGILMLILSSFLLGNIMRALDYISWGIIGIAIIHLVRGFAYSKYGSSHEKRMYVLVVLFSAISVFLKLLYYTDYLPLKPTIYISLTLMFLSFLHGVFTLKNIGARMPSRPLEKEIFKEKLSIFTRLVAISLTAAIITSIASSFGFNSYRSQKEQIISDLNYSVQNASFVIADKLNQYLLDSFESPLVYLAETLDVDNLDHAKLQIKTFYNTHKSIFASVTLMNDKGIIVYTYPYTYAIGSNISNQPHVKEVLKTKKTTLSLPFKTVQGFNAIAIHIPIFKGKIFTYTIAGLIDLNTLSRNLSNAITPFKYILSEDGVVCATNISDSFILKNVDTVLGSVSNYSISKSYSFTYLSRSFLIKTFGSLSDLSEKLHWVFLTTVLTYGSFIFLFLLFYATVLYGLFSLEKETTLELEETLKRELEALKAYKDTQEKLNTLNNFIFTTSIDAPIETAVQKLLETVISLVPKIEKGVLWFVVGDKVMPVASVGYDVDLLKKLVLDKKREERFWKKPTIIEKIGISGFPEELRDYAKKLGVEDIKETLIIPITVKDEYMGHFSLDIFKEGVHFDEVDIAIANSVAKIISFYFSIQAALKALKKEVDTNASLASKLENIFVFLSKTSFKEDYEEFFSKLLMLTLSLIEGGEYGSILLRTKDELKYVASFGYDVSLLNELNIDLETEEKLVEKGKVKIIESIEAVGLDESQKELAKKLGLDRIKYTITASFFIEDEYYGGIFIDSTKDQNPFTTQDIEVMEAISNLGSLFLRTKKLFEDLENELKIDSIITEISKNLDFEMSVKNYFKEVFRLLNRTFEYLNSMKVSVEIENRFIHVFACDDSVNVVHSKSSEYTFEEEKEINNFEKIYYEIGKDKIEFGLKEGSEQNSDIINQLSVSILPVLKSFFIYKDRAKLFADIMIAFARTIDSKDPYTRTHSENVTKYAYFFARHLGLDKRNLKILVLAAILHDIGKIGVKESILLKNGPLTADEREIINIHPEKGYEIISVIEGLEASAKILRHHHERWDGKGYPDKLKGEEIPYLSRILSIVDAFDAMTTERPYRKALTVDEAMKEIEKNAGIQFDPELAKRFIELKDSIKDALNISIEDILMEILNIE</sequence>
<dbReference type="Pfam" id="PF13487">
    <property type="entry name" value="HD_5"/>
    <property type="match status" value="1"/>
</dbReference>
<feature type="transmembrane region" description="Helical" evidence="1">
    <location>
        <begin position="190"/>
        <end position="210"/>
    </location>
</feature>
<feature type="transmembrane region" description="Helical" evidence="1">
    <location>
        <begin position="74"/>
        <end position="93"/>
    </location>
</feature>
<dbReference type="InterPro" id="IPR003607">
    <property type="entry name" value="HD/PDEase_dom"/>
</dbReference>
<dbReference type="SMART" id="SM00471">
    <property type="entry name" value="HDc"/>
    <property type="match status" value="1"/>
</dbReference>
<dbReference type="Pfam" id="PF22309">
    <property type="entry name" value="HK-GC-Chemotax_sensor"/>
    <property type="match status" value="1"/>
</dbReference>